<accession>A0A5J6VJE2</accession>
<sequence>MYCKYIIQNKHHIFDKVNEMLPKDWKYINNYVLQLNDYIKASRDNSILYIFLRLYRKHENLHVFSAYMYQDCDFFNFEYDFFLVWDKLTNTYAVLQENKKRKTPIELLNNITVDVKDFHALFELVFETAPTYSEEIQSNLLDSLPDSAIIDVISKDGSYSEPHPIKAV</sequence>
<evidence type="ECO:0000313" key="1">
    <source>
        <dbReference type="EMBL" id="QFG74040.1"/>
    </source>
</evidence>
<reference evidence="1" key="1">
    <citation type="journal article" date="2019" name="Philos. Trans. R. Soc. Lond., B, Biol. Sci.">
        <title>Targeted metagenomic recovery of four divergent viruses reveals shared and distinctive characteristics of giant viruses of marine eukaryotes.</title>
        <authorList>
            <person name="Needham D.M."/>
            <person name="Poirier C."/>
            <person name="Hehenberger E."/>
            <person name="Jimenez V."/>
            <person name="Swalwell J.E."/>
            <person name="Santoro A.E."/>
            <person name="Worden A.Z."/>
        </authorList>
    </citation>
    <scope>NUCLEOTIDE SEQUENCE</scope>
    <source>
        <strain evidence="1">OPacV-662</strain>
    </source>
</reference>
<dbReference type="EMBL" id="MN448276">
    <property type="protein sequence ID" value="QFG74040.1"/>
    <property type="molecule type" value="Genomic_DNA"/>
</dbReference>
<proteinExistence type="predicted"/>
<protein>
    <submittedName>
        <fullName evidence="1">Uncharacterized protein</fullName>
    </submittedName>
</protein>
<organism evidence="1">
    <name type="scientific">Megaviridae environmental sample</name>
    <dbReference type="NCBI Taxonomy" id="1737588"/>
    <lineage>
        <taxon>Viruses</taxon>
        <taxon>Varidnaviria</taxon>
        <taxon>Bamfordvirae</taxon>
        <taxon>Nucleocytoviricota</taxon>
        <taxon>Megaviricetes</taxon>
        <taxon>Imitervirales</taxon>
        <taxon>Mimiviridae</taxon>
        <taxon>environmental samples</taxon>
    </lineage>
</organism>
<name>A0A5J6VJE2_9VIRU</name>